<dbReference type="OrthoDB" id="9784230at2"/>
<protein>
    <submittedName>
        <fullName evidence="9">Basic membrane lipoprotein</fullName>
    </submittedName>
</protein>
<feature type="chain" id="PRO_5003861969" evidence="7">
    <location>
        <begin position="26"/>
        <end position="337"/>
    </location>
</feature>
<dbReference type="InterPro" id="IPR028082">
    <property type="entry name" value="Peripla_BP_I"/>
</dbReference>
<comment type="subcellular location">
    <subcellularLocation>
        <location evidence="1">Cell membrane</location>
        <topology evidence="1">Lipid-anchor</topology>
    </subcellularLocation>
</comment>
<evidence type="ECO:0000259" key="8">
    <source>
        <dbReference type="Pfam" id="PF02608"/>
    </source>
</evidence>
<dbReference type="eggNOG" id="COG1744">
    <property type="taxonomic scope" value="Bacteria"/>
</dbReference>
<dbReference type="SUPFAM" id="SSF53822">
    <property type="entry name" value="Periplasmic binding protein-like I"/>
    <property type="match status" value="1"/>
</dbReference>
<keyword evidence="4 7" id="KW-0732">Signal</keyword>
<feature type="domain" description="ABC transporter substrate-binding protein PnrA-like" evidence="8">
    <location>
        <begin position="35"/>
        <end position="289"/>
    </location>
</feature>
<evidence type="ECO:0000313" key="10">
    <source>
        <dbReference type="Proteomes" id="UP000006786"/>
    </source>
</evidence>
<sequence>MGVWRNWLAAALLGATAFTMPAAAAADKFFVYVSPDPIGVNAFLKMGQTGIEAAGEKYGADIETYESRTAADRLENVNAAVNEGADIVVMLGFEFNDIVRQIAPTAPDTQFLIVDQCIDERPENVHCAVFREYEASYLMGVAAGMLTETNKVGVVGALDIPFLHRYTDGYAQGVKSVKPDASVDIRWVGGENPFADPVRAKEQAVAMHAAGADLIFTANSGGDFGVFEAAKEKNFKVFSVDVNQCPNAPGHVVDVTLKQVDQAMLQAIGSILEGEKNVTMALGLKEGGMSAMALEADRIADSGCLIADHPDVAAKLREVAGSIKDGSLKLEDPMFAK</sequence>
<evidence type="ECO:0000256" key="7">
    <source>
        <dbReference type="SAM" id="SignalP"/>
    </source>
</evidence>
<evidence type="ECO:0000256" key="6">
    <source>
        <dbReference type="ARBA" id="ARBA00023288"/>
    </source>
</evidence>
<dbReference type="Gene3D" id="3.40.50.2300">
    <property type="match status" value="2"/>
</dbReference>
<dbReference type="STRING" id="391937.NA2_06388"/>
<dbReference type="InterPro" id="IPR050957">
    <property type="entry name" value="BMP_lipoprotein"/>
</dbReference>
<dbReference type="EMBL" id="AMRM01000005">
    <property type="protein sequence ID" value="EKF19948.1"/>
    <property type="molecule type" value="Genomic_DNA"/>
</dbReference>
<gene>
    <name evidence="9" type="ORF">NA2_06388</name>
</gene>
<organism evidence="9 10">
    <name type="scientific">Nitratireductor pacificus pht-3B</name>
    <dbReference type="NCBI Taxonomy" id="391937"/>
    <lineage>
        <taxon>Bacteria</taxon>
        <taxon>Pseudomonadati</taxon>
        <taxon>Pseudomonadota</taxon>
        <taxon>Alphaproteobacteria</taxon>
        <taxon>Hyphomicrobiales</taxon>
        <taxon>Phyllobacteriaceae</taxon>
        <taxon>Nitratireductor</taxon>
    </lineage>
</organism>
<comment type="caution">
    <text evidence="9">The sequence shown here is derived from an EMBL/GenBank/DDBJ whole genome shotgun (WGS) entry which is preliminary data.</text>
</comment>
<proteinExistence type="inferred from homology"/>
<dbReference type="Pfam" id="PF02608">
    <property type="entry name" value="Bmp"/>
    <property type="match status" value="1"/>
</dbReference>
<dbReference type="PANTHER" id="PTHR34296">
    <property type="entry name" value="TRANSCRIPTIONAL ACTIVATOR PROTEIN MED"/>
    <property type="match status" value="1"/>
</dbReference>
<dbReference type="PANTHER" id="PTHR34296:SF2">
    <property type="entry name" value="ABC TRANSPORTER GUANOSINE-BINDING PROTEIN NUPN"/>
    <property type="match status" value="1"/>
</dbReference>
<accession>K2N734</accession>
<comment type="similarity">
    <text evidence="2">Belongs to the BMP lipoprotein family.</text>
</comment>
<name>K2N734_9HYPH</name>
<keyword evidence="6 9" id="KW-0449">Lipoprotein</keyword>
<evidence type="ECO:0000256" key="2">
    <source>
        <dbReference type="ARBA" id="ARBA00008610"/>
    </source>
</evidence>
<evidence type="ECO:0000256" key="5">
    <source>
        <dbReference type="ARBA" id="ARBA00023136"/>
    </source>
</evidence>
<dbReference type="AlphaFoldDB" id="K2N734"/>
<keyword evidence="10" id="KW-1185">Reference proteome</keyword>
<evidence type="ECO:0000313" key="9">
    <source>
        <dbReference type="EMBL" id="EKF19948.1"/>
    </source>
</evidence>
<dbReference type="Proteomes" id="UP000006786">
    <property type="component" value="Unassembled WGS sequence"/>
</dbReference>
<dbReference type="RefSeq" id="WP_008595515.1">
    <property type="nucleotide sequence ID" value="NZ_AMRM01000005.1"/>
</dbReference>
<dbReference type="CDD" id="cd06354">
    <property type="entry name" value="PBP1_PrnA-like"/>
    <property type="match status" value="1"/>
</dbReference>
<feature type="signal peptide" evidence="7">
    <location>
        <begin position="1"/>
        <end position="25"/>
    </location>
</feature>
<reference evidence="9 10" key="1">
    <citation type="journal article" date="2012" name="J. Bacteriol.">
        <title>Genome Sequence of Nitratireductor pacificus Type Strain pht-3B.</title>
        <authorList>
            <person name="Lai Q."/>
            <person name="Li G."/>
            <person name="Shao Z."/>
        </authorList>
    </citation>
    <scope>NUCLEOTIDE SEQUENCE [LARGE SCALE GENOMIC DNA]</scope>
    <source>
        <strain evidence="10">pht-3B</strain>
    </source>
</reference>
<dbReference type="GO" id="GO:0005886">
    <property type="term" value="C:plasma membrane"/>
    <property type="evidence" value="ECO:0007669"/>
    <property type="project" value="UniProtKB-SubCell"/>
</dbReference>
<evidence type="ECO:0000256" key="4">
    <source>
        <dbReference type="ARBA" id="ARBA00022729"/>
    </source>
</evidence>
<keyword evidence="3" id="KW-1003">Cell membrane</keyword>
<keyword evidence="5" id="KW-0472">Membrane</keyword>
<evidence type="ECO:0000256" key="1">
    <source>
        <dbReference type="ARBA" id="ARBA00004193"/>
    </source>
</evidence>
<evidence type="ECO:0000256" key="3">
    <source>
        <dbReference type="ARBA" id="ARBA00022475"/>
    </source>
</evidence>
<dbReference type="PATRIC" id="fig|391937.3.peg.1315"/>
<dbReference type="InterPro" id="IPR003760">
    <property type="entry name" value="PnrA-like"/>
</dbReference>